<dbReference type="GO" id="GO:0016740">
    <property type="term" value="F:transferase activity"/>
    <property type="evidence" value="ECO:0007669"/>
    <property type="project" value="UniProtKB-KW"/>
</dbReference>
<proteinExistence type="predicted"/>
<dbReference type="Proteomes" id="UP000441717">
    <property type="component" value="Unassembled WGS sequence"/>
</dbReference>
<keyword evidence="1" id="KW-0808">Transferase</keyword>
<dbReference type="SUPFAM" id="SSF53448">
    <property type="entry name" value="Nucleotide-diphospho-sugar transferases"/>
    <property type="match status" value="1"/>
</dbReference>
<comment type="caution">
    <text evidence="1">The sequence shown here is derived from an EMBL/GenBank/DDBJ whole genome shotgun (WGS) entry which is preliminary data.</text>
</comment>
<name>A0A6N7IWK1_9FIRM</name>
<dbReference type="AlphaFoldDB" id="A0A6N7IWK1"/>
<dbReference type="OrthoDB" id="183314at2"/>
<evidence type="ECO:0000313" key="1">
    <source>
        <dbReference type="EMBL" id="MQL53993.1"/>
    </source>
</evidence>
<evidence type="ECO:0000313" key="2">
    <source>
        <dbReference type="Proteomes" id="UP000441717"/>
    </source>
</evidence>
<dbReference type="Gene3D" id="3.90.550.10">
    <property type="entry name" value="Spore Coat Polysaccharide Biosynthesis Protein SpsA, Chain A"/>
    <property type="match status" value="1"/>
</dbReference>
<protein>
    <submittedName>
        <fullName evidence="1">Glycosyltransferase</fullName>
    </submittedName>
</protein>
<keyword evidence="2" id="KW-1185">Reference proteome</keyword>
<dbReference type="Pfam" id="PF13704">
    <property type="entry name" value="Glyco_tranf_2_4"/>
    <property type="match status" value="1"/>
</dbReference>
<reference evidence="1 2" key="1">
    <citation type="submission" date="2019-10" db="EMBL/GenBank/DDBJ databases">
        <title>Comparative genomics of sulfur disproportionating microorganisms.</title>
        <authorList>
            <person name="Ward L.M."/>
            <person name="Bertran E."/>
            <person name="Johnston D."/>
        </authorList>
    </citation>
    <scope>NUCLEOTIDE SEQUENCE [LARGE SCALE GENOMIC DNA]</scope>
    <source>
        <strain evidence="1 2">DSM 14055</strain>
    </source>
</reference>
<organism evidence="1 2">
    <name type="scientific">Desulfofundulus thermobenzoicus</name>
    <dbReference type="NCBI Taxonomy" id="29376"/>
    <lineage>
        <taxon>Bacteria</taxon>
        <taxon>Bacillati</taxon>
        <taxon>Bacillota</taxon>
        <taxon>Clostridia</taxon>
        <taxon>Eubacteriales</taxon>
        <taxon>Peptococcaceae</taxon>
        <taxon>Desulfofundulus</taxon>
    </lineage>
</organism>
<sequence length="225" mass="26901">MLVRNETGRYLERVLKHASQYIQQAVILDDASEDGSPEVCRRVLENVPLTLVCNREPSFNNEILLRKQLWELAAATDPDWVLILDADEIFEERAVEELPLLAANPEVEVYYFRLYDMWDENHYRDDDYWRAHLIYRPFMVRYIPGFPWQWQETPQHCGRFPRNVVELKGAKSSLRIKHLGWIRPADRLAKYYRYKQLDPRGHYGIRQQYLSILDPKPNLVPWVEN</sequence>
<gene>
    <name evidence="1" type="ORF">GFC01_17380</name>
</gene>
<accession>A0A6N7IWK1</accession>
<dbReference type="EMBL" id="WHYR01000096">
    <property type="protein sequence ID" value="MQL53993.1"/>
    <property type="molecule type" value="Genomic_DNA"/>
</dbReference>
<dbReference type="InterPro" id="IPR029044">
    <property type="entry name" value="Nucleotide-diphossugar_trans"/>
</dbReference>